<feature type="compositionally biased region" description="Low complexity" evidence="1">
    <location>
        <begin position="107"/>
        <end position="132"/>
    </location>
</feature>
<evidence type="ECO:0000259" key="2">
    <source>
        <dbReference type="PROSITE" id="PS50858"/>
    </source>
</evidence>
<dbReference type="Gene3D" id="1.10.3970.10">
    <property type="entry name" value="BSD domain"/>
    <property type="match status" value="1"/>
</dbReference>
<dbReference type="PANTHER" id="PTHR16019:SF5">
    <property type="entry name" value="BSD DOMAIN-CONTAINING PROTEIN 1"/>
    <property type="match status" value="1"/>
</dbReference>
<name>A0A6G1FVK3_9PEZI</name>
<dbReference type="OrthoDB" id="73788at2759"/>
<dbReference type="GO" id="GO:0005737">
    <property type="term" value="C:cytoplasm"/>
    <property type="evidence" value="ECO:0007669"/>
    <property type="project" value="TreeGrafter"/>
</dbReference>
<evidence type="ECO:0000313" key="5">
    <source>
        <dbReference type="RefSeq" id="XP_033531343.1"/>
    </source>
</evidence>
<dbReference type="SMART" id="SM00751">
    <property type="entry name" value="BSD"/>
    <property type="match status" value="1"/>
</dbReference>
<evidence type="ECO:0000256" key="1">
    <source>
        <dbReference type="SAM" id="MobiDB-lite"/>
    </source>
</evidence>
<dbReference type="RefSeq" id="XP_033531343.1">
    <property type="nucleotide sequence ID" value="XM_033682948.1"/>
</dbReference>
<dbReference type="AlphaFoldDB" id="A0A6G1FVK3"/>
<dbReference type="SUPFAM" id="SSF140383">
    <property type="entry name" value="BSD domain-like"/>
    <property type="match status" value="1"/>
</dbReference>
<feature type="compositionally biased region" description="Acidic residues" evidence="1">
    <location>
        <begin position="339"/>
        <end position="349"/>
    </location>
</feature>
<feature type="region of interest" description="Disordered" evidence="1">
    <location>
        <begin position="95"/>
        <end position="152"/>
    </location>
</feature>
<dbReference type="PANTHER" id="PTHR16019">
    <property type="entry name" value="SYNAPSE-ASSOCIATED PROTEIN"/>
    <property type="match status" value="1"/>
</dbReference>
<reference evidence="3 5" key="1">
    <citation type="submission" date="2020-01" db="EMBL/GenBank/DDBJ databases">
        <authorList>
            <consortium name="DOE Joint Genome Institute"/>
            <person name="Haridas S."/>
            <person name="Albert R."/>
            <person name="Binder M."/>
            <person name="Bloem J."/>
            <person name="Labutti K."/>
            <person name="Salamov A."/>
            <person name="Andreopoulos B."/>
            <person name="Baker S.E."/>
            <person name="Barry K."/>
            <person name="Bills G."/>
            <person name="Bluhm B.H."/>
            <person name="Cannon C."/>
            <person name="Castanera R."/>
            <person name="Culley D.E."/>
            <person name="Daum C."/>
            <person name="Ezra D."/>
            <person name="Gonzalez J.B."/>
            <person name="Henrissat B."/>
            <person name="Kuo A."/>
            <person name="Liang C."/>
            <person name="Lipzen A."/>
            <person name="Lutzoni F."/>
            <person name="Magnuson J."/>
            <person name="Mondo S."/>
            <person name="Nolan M."/>
            <person name="Ohm R."/>
            <person name="Pangilinan J."/>
            <person name="Park H.-J."/>
            <person name="Ramirez L."/>
            <person name="Alfaro M."/>
            <person name="Sun H."/>
            <person name="Tritt A."/>
            <person name="Yoshinaga Y."/>
            <person name="Zwiers L.-H."/>
            <person name="Turgeon B.G."/>
            <person name="Goodwin S.B."/>
            <person name="Spatafora J.W."/>
            <person name="Crous P.W."/>
            <person name="Grigoriev I.V."/>
        </authorList>
    </citation>
    <scope>NUCLEOTIDE SEQUENCE</scope>
    <source>
        <strain evidence="3 5">CBS 781.70</strain>
    </source>
</reference>
<dbReference type="GeneID" id="54423518"/>
<feature type="compositionally biased region" description="Basic and acidic residues" evidence="1">
    <location>
        <begin position="143"/>
        <end position="152"/>
    </location>
</feature>
<feature type="region of interest" description="Disordered" evidence="1">
    <location>
        <begin position="1"/>
        <end position="29"/>
    </location>
</feature>
<dbReference type="Proteomes" id="UP000504638">
    <property type="component" value="Unplaced"/>
</dbReference>
<dbReference type="InterPro" id="IPR035925">
    <property type="entry name" value="BSD_dom_sf"/>
</dbReference>
<feature type="region of interest" description="Disordered" evidence="1">
    <location>
        <begin position="337"/>
        <end position="413"/>
    </location>
</feature>
<accession>A0A6G1FVK3</accession>
<gene>
    <name evidence="3 5" type="ORF">P152DRAFT_516416</name>
</gene>
<protein>
    <submittedName>
        <fullName evidence="3 5">BSD-domain-containing protein</fullName>
    </submittedName>
</protein>
<dbReference type="InterPro" id="IPR005607">
    <property type="entry name" value="BSD_dom"/>
</dbReference>
<reference evidence="5" key="3">
    <citation type="submission" date="2025-04" db="UniProtKB">
        <authorList>
            <consortium name="RefSeq"/>
        </authorList>
    </citation>
    <scope>IDENTIFICATION</scope>
    <source>
        <strain evidence="5">CBS 781.70</strain>
    </source>
</reference>
<dbReference type="InterPro" id="IPR051494">
    <property type="entry name" value="BSD_domain-containing"/>
</dbReference>
<dbReference type="PROSITE" id="PS50858">
    <property type="entry name" value="BSD"/>
    <property type="match status" value="1"/>
</dbReference>
<dbReference type="Pfam" id="PF03909">
    <property type="entry name" value="BSD"/>
    <property type="match status" value="1"/>
</dbReference>
<dbReference type="EMBL" id="ML975170">
    <property type="protein sequence ID" value="KAF1809712.1"/>
    <property type="molecule type" value="Genomic_DNA"/>
</dbReference>
<evidence type="ECO:0000313" key="3">
    <source>
        <dbReference type="EMBL" id="KAF1809712.1"/>
    </source>
</evidence>
<organism evidence="3">
    <name type="scientific">Eremomyces bilateralis CBS 781.70</name>
    <dbReference type="NCBI Taxonomy" id="1392243"/>
    <lineage>
        <taxon>Eukaryota</taxon>
        <taxon>Fungi</taxon>
        <taxon>Dikarya</taxon>
        <taxon>Ascomycota</taxon>
        <taxon>Pezizomycotina</taxon>
        <taxon>Dothideomycetes</taxon>
        <taxon>Dothideomycetes incertae sedis</taxon>
        <taxon>Eremomycetales</taxon>
        <taxon>Eremomycetaceae</taxon>
        <taxon>Eremomyces</taxon>
    </lineage>
</organism>
<feature type="domain" description="BSD" evidence="2">
    <location>
        <begin position="267"/>
        <end position="319"/>
    </location>
</feature>
<proteinExistence type="predicted"/>
<sequence length="413" mass="45796">MDIAYDHIQEENLPDHEREEAPAEESKPAGLNTEFQEAYKAFSSSPWGSRIGGFLGNVRKQGESYYEDARKDLGAASTQATNGINALISKTTALSQVQSELPPGEPAGPAGEAPGTVPPTTASSSADTTTVTRDTEASGGTETSERPDSLPADILHEAESMLARFRVEASKRMKDIERAEDRADEAILNFGSSVRDFLKEAVTIAAPEEDGTDGQERKKAKDVLFDNMEEESRRVFHATRLEARLHSIHTKLDSFLENPAEEAYDEWIGSFKVDEKTEDIANDLDAYPELRKAMEACVPERVDYATFWSRYYYLRNVVQTEEDRRKELLKGAVSSDNDMAWDSESDDEPEAIKKDSHTDPSSSTTTLQPPRAHSSNTRRSPDQHSQADSDASYDLPQLGEGERWWTGQACCEG</sequence>
<reference evidence="5" key="2">
    <citation type="submission" date="2020-04" db="EMBL/GenBank/DDBJ databases">
        <authorList>
            <consortium name="NCBI Genome Project"/>
        </authorList>
    </citation>
    <scope>NUCLEOTIDE SEQUENCE</scope>
    <source>
        <strain evidence="5">CBS 781.70</strain>
    </source>
</reference>
<evidence type="ECO:0000313" key="4">
    <source>
        <dbReference type="Proteomes" id="UP000504638"/>
    </source>
</evidence>
<feature type="compositionally biased region" description="Basic and acidic residues" evidence="1">
    <location>
        <begin position="1"/>
        <end position="27"/>
    </location>
</feature>
<keyword evidence="4" id="KW-1185">Reference proteome</keyword>